<proteinExistence type="predicted"/>
<gene>
    <name evidence="1" type="ORF">PECAL_2P03330</name>
</gene>
<name>A0A8J2SGL0_9STRA</name>
<protein>
    <recommendedName>
        <fullName evidence="3">Fe2OG dioxygenase domain-containing protein</fullName>
    </recommendedName>
</protein>
<dbReference type="EMBL" id="CAKKNE010000002">
    <property type="protein sequence ID" value="CAH0367319.1"/>
    <property type="molecule type" value="Genomic_DNA"/>
</dbReference>
<accession>A0A8J2SGL0</accession>
<comment type="caution">
    <text evidence="1">The sequence shown here is derived from an EMBL/GenBank/DDBJ whole genome shotgun (WGS) entry which is preliminary data.</text>
</comment>
<keyword evidence="2" id="KW-1185">Reference proteome</keyword>
<organism evidence="1 2">
    <name type="scientific">Pelagomonas calceolata</name>
    <dbReference type="NCBI Taxonomy" id="35677"/>
    <lineage>
        <taxon>Eukaryota</taxon>
        <taxon>Sar</taxon>
        <taxon>Stramenopiles</taxon>
        <taxon>Ochrophyta</taxon>
        <taxon>Pelagophyceae</taxon>
        <taxon>Pelagomonadales</taxon>
        <taxon>Pelagomonadaceae</taxon>
        <taxon>Pelagomonas</taxon>
    </lineage>
</organism>
<dbReference type="SUPFAM" id="SSF51197">
    <property type="entry name" value="Clavaminate synthase-like"/>
    <property type="match status" value="1"/>
</dbReference>
<dbReference type="AlphaFoldDB" id="A0A8J2SGL0"/>
<evidence type="ECO:0008006" key="3">
    <source>
        <dbReference type="Google" id="ProtNLM"/>
    </source>
</evidence>
<dbReference type="InterPro" id="IPR027443">
    <property type="entry name" value="IPNS-like_sf"/>
</dbReference>
<dbReference type="PANTHER" id="PTHR48420">
    <property type="entry name" value="NON-HAEM DIOXYGENASE N-TERMINAL DOMAIN-CONTAINING PROTEIN"/>
    <property type="match status" value="1"/>
</dbReference>
<evidence type="ECO:0000313" key="2">
    <source>
        <dbReference type="Proteomes" id="UP000789595"/>
    </source>
</evidence>
<reference evidence="1" key="1">
    <citation type="submission" date="2021-11" db="EMBL/GenBank/DDBJ databases">
        <authorList>
            <consortium name="Genoscope - CEA"/>
            <person name="William W."/>
        </authorList>
    </citation>
    <scope>NUCLEOTIDE SEQUENCE</scope>
</reference>
<evidence type="ECO:0000313" key="1">
    <source>
        <dbReference type="EMBL" id="CAH0367319.1"/>
    </source>
</evidence>
<dbReference type="Gene3D" id="2.60.120.330">
    <property type="entry name" value="B-lactam Antibiotic, Isopenicillin N Synthase, Chain"/>
    <property type="match status" value="1"/>
</dbReference>
<dbReference type="Proteomes" id="UP000789595">
    <property type="component" value="Unassembled WGS sequence"/>
</dbReference>
<dbReference type="PANTHER" id="PTHR48420:SF1">
    <property type="entry name" value="NON-HAEM DIOXYGENASE N-TERMINAL DOMAIN-CONTAINING PROTEIN"/>
    <property type="match status" value="1"/>
</dbReference>
<sequence>MAAFDKSSAAGDNSEELILELFDVLERCPAAARDAATDAALEAIAAAAAPEEPEEQVPEAVKSEPSSAAEAVLQTIDYDSLLNSTDEKAVEAAVASAFGPNGLGVLAVTNIPPSLTEKRRRLLRLGQKLGTLPDDVLKRYERPELCYCAGWSRGREKFRGQLDVAKGSWYANGLHSNIDDASLRERYPESTTEPQWPSPDLLGDSLEDAFRDLSRDLHALSRHVLRRCDAVAERALRKHGVSYETTLSAVVDRSRLHVGRLLHYFPRDASGTWCGWHNDNSIITALAPALFYDAAGSEVPAPPGAGLTALSRSGAEHRVAPPRGSVLFQIGEAAQILTAGALMATPHAVQAGELASCSREAFALFVEPAWDEPLDVPRGCARADALVDYGETIPPLAKRLPRLPVAFAQFLADSVKEYY</sequence>
<dbReference type="OrthoDB" id="438224at2759"/>